<evidence type="ECO:0000313" key="5">
    <source>
        <dbReference type="EMBL" id="CAF2179965.1"/>
    </source>
</evidence>
<evidence type="ECO:0000313" key="7">
    <source>
        <dbReference type="Proteomes" id="UP000663824"/>
    </source>
</evidence>
<evidence type="ECO:0000313" key="6">
    <source>
        <dbReference type="EMBL" id="CAF2225464.1"/>
    </source>
</evidence>
<keyword evidence="1" id="KW-0812">Transmembrane</keyword>
<dbReference type="Proteomes" id="UP000663824">
    <property type="component" value="Unassembled WGS sequence"/>
</dbReference>
<dbReference type="Proteomes" id="UP000663887">
    <property type="component" value="Unassembled WGS sequence"/>
</dbReference>
<keyword evidence="1" id="KW-1133">Transmembrane helix</keyword>
<dbReference type="EMBL" id="CAJNRE010018820">
    <property type="protein sequence ID" value="CAF2179965.1"/>
    <property type="molecule type" value="Genomic_DNA"/>
</dbReference>
<sequence>MDPPSPNSQRRFFTTGQPYNSMMSNAKVEPTNVKETNTAFHHIPSIKTAKASQCNWQKVMIVICIIHAIILVVAVIVIPIYISRLIMSDTTTAATTTVSLPNQCSNYTLDTDATRLLTYTIGTSGCDVSTYATPLKYCSKIYMCSTFFLGVTVF</sequence>
<gene>
    <name evidence="2" type="ORF">CJN711_LOCUS19362</name>
    <name evidence="3" type="ORF">KQP761_LOCUS9156</name>
    <name evidence="5" type="ORF">MBJ925_LOCUS34300</name>
    <name evidence="6" type="ORF">WKI299_LOCUS35738</name>
    <name evidence="4" type="ORF">XDN619_LOCUS24439</name>
</gene>
<proteinExistence type="predicted"/>
<accession>A0A816Z612</accession>
<dbReference type="OrthoDB" id="10317343at2759"/>
<dbReference type="EMBL" id="CAJNOW010003622">
    <property type="protein sequence ID" value="CAF1389771.1"/>
    <property type="molecule type" value="Genomic_DNA"/>
</dbReference>
<dbReference type="Proteomes" id="UP000663855">
    <property type="component" value="Unassembled WGS sequence"/>
</dbReference>
<dbReference type="EMBL" id="CAJNRF010017221">
    <property type="protein sequence ID" value="CAF2225464.1"/>
    <property type="molecule type" value="Genomic_DNA"/>
</dbReference>
<evidence type="ECO:0000313" key="3">
    <source>
        <dbReference type="EMBL" id="CAF1389771.1"/>
    </source>
</evidence>
<organism evidence="5 7">
    <name type="scientific">Rotaria magnacalcarata</name>
    <dbReference type="NCBI Taxonomy" id="392030"/>
    <lineage>
        <taxon>Eukaryota</taxon>
        <taxon>Metazoa</taxon>
        <taxon>Spiralia</taxon>
        <taxon>Gnathifera</taxon>
        <taxon>Rotifera</taxon>
        <taxon>Eurotatoria</taxon>
        <taxon>Bdelloidea</taxon>
        <taxon>Philodinida</taxon>
        <taxon>Philodinidae</taxon>
        <taxon>Rotaria</taxon>
    </lineage>
</organism>
<feature type="transmembrane region" description="Helical" evidence="1">
    <location>
        <begin position="59"/>
        <end position="82"/>
    </location>
</feature>
<name>A0A816Z612_9BILA</name>
<dbReference type="EMBL" id="CAJNOV010009084">
    <property type="protein sequence ID" value="CAF1349795.1"/>
    <property type="molecule type" value="Genomic_DNA"/>
</dbReference>
<evidence type="ECO:0000313" key="2">
    <source>
        <dbReference type="EMBL" id="CAF1349795.1"/>
    </source>
</evidence>
<dbReference type="AlphaFoldDB" id="A0A816Z612"/>
<dbReference type="Proteomes" id="UP000663856">
    <property type="component" value="Unassembled WGS sequence"/>
</dbReference>
<dbReference type="Proteomes" id="UP000663834">
    <property type="component" value="Unassembled WGS sequence"/>
</dbReference>
<keyword evidence="1" id="KW-0472">Membrane</keyword>
<reference evidence="5" key="1">
    <citation type="submission" date="2021-02" db="EMBL/GenBank/DDBJ databases">
        <authorList>
            <person name="Nowell W R."/>
        </authorList>
    </citation>
    <scope>NUCLEOTIDE SEQUENCE</scope>
</reference>
<protein>
    <submittedName>
        <fullName evidence="5">Uncharacterized protein</fullName>
    </submittedName>
</protein>
<evidence type="ECO:0000313" key="4">
    <source>
        <dbReference type="EMBL" id="CAF2129338.1"/>
    </source>
</evidence>
<comment type="caution">
    <text evidence="5">The sequence shown here is derived from an EMBL/GenBank/DDBJ whole genome shotgun (WGS) entry which is preliminary data.</text>
</comment>
<evidence type="ECO:0000256" key="1">
    <source>
        <dbReference type="SAM" id="Phobius"/>
    </source>
</evidence>
<dbReference type="EMBL" id="CAJNRG010011110">
    <property type="protein sequence ID" value="CAF2129338.1"/>
    <property type="molecule type" value="Genomic_DNA"/>
</dbReference>